<evidence type="ECO:0000259" key="1">
    <source>
        <dbReference type="Pfam" id="PF10551"/>
    </source>
</evidence>
<proteinExistence type="predicted"/>
<accession>A0AB40AZY7</accession>
<reference evidence="3 4" key="1">
    <citation type="submission" date="2025-04" db="UniProtKB">
        <authorList>
            <consortium name="RefSeq"/>
        </authorList>
    </citation>
    <scope>IDENTIFICATION</scope>
</reference>
<organism evidence="2 4">
    <name type="scientific">Dioscorea cayennensis subsp. rotundata</name>
    <name type="common">White Guinea yam</name>
    <name type="synonym">Dioscorea rotundata</name>
    <dbReference type="NCBI Taxonomy" id="55577"/>
    <lineage>
        <taxon>Eukaryota</taxon>
        <taxon>Viridiplantae</taxon>
        <taxon>Streptophyta</taxon>
        <taxon>Embryophyta</taxon>
        <taxon>Tracheophyta</taxon>
        <taxon>Spermatophyta</taxon>
        <taxon>Magnoliopsida</taxon>
        <taxon>Liliopsida</taxon>
        <taxon>Dioscoreales</taxon>
        <taxon>Dioscoreaceae</taxon>
        <taxon>Dioscorea</taxon>
    </lineage>
</organism>
<dbReference type="PANTHER" id="PTHR31973:SF187">
    <property type="entry name" value="MUTATOR TRANSPOSASE MUDRA PROTEIN"/>
    <property type="match status" value="1"/>
</dbReference>
<evidence type="ECO:0000313" key="2">
    <source>
        <dbReference type="Proteomes" id="UP001515500"/>
    </source>
</evidence>
<dbReference type="RefSeq" id="XP_039120586.1">
    <property type="nucleotide sequence ID" value="XM_039264652.1"/>
</dbReference>
<protein>
    <submittedName>
        <fullName evidence="3 4">Uncharacterized protein LOC120257016</fullName>
    </submittedName>
</protein>
<feature type="domain" description="MULE transposase" evidence="1">
    <location>
        <begin position="52"/>
        <end position="104"/>
    </location>
</feature>
<dbReference type="Pfam" id="PF10551">
    <property type="entry name" value="MULE"/>
    <property type="match status" value="1"/>
</dbReference>
<sequence length="115" mass="12973">MAKLHDYRLELLKTHSGSTIIVTQNDDGVFEGLYVCLAPLRAGFLAGFRQLISLDGCFLKAMYGGQLLCVVGLDANDCIYPICWAMVKKENKENWKWFLQVLAQDLCIIDNKQSI</sequence>
<dbReference type="InterPro" id="IPR018289">
    <property type="entry name" value="MULE_transposase_dom"/>
</dbReference>
<evidence type="ECO:0000313" key="3">
    <source>
        <dbReference type="RefSeq" id="XP_039120586.1"/>
    </source>
</evidence>
<dbReference type="Proteomes" id="UP001515500">
    <property type="component" value="Unplaced"/>
</dbReference>
<evidence type="ECO:0000313" key="4">
    <source>
        <dbReference type="RefSeq" id="XP_039120587.1"/>
    </source>
</evidence>
<dbReference type="PANTHER" id="PTHR31973">
    <property type="entry name" value="POLYPROTEIN, PUTATIVE-RELATED"/>
    <property type="match status" value="1"/>
</dbReference>
<dbReference type="GeneID" id="120257016"/>
<dbReference type="AlphaFoldDB" id="A0AB40AZY7"/>
<name>A0AB40AZY7_DIOCR</name>
<gene>
    <name evidence="3 4" type="primary">LOC120257016</name>
</gene>
<dbReference type="RefSeq" id="XP_039120587.1">
    <property type="nucleotide sequence ID" value="XM_039264653.1"/>
</dbReference>
<keyword evidence="2" id="KW-1185">Reference proteome</keyword>